<dbReference type="GeneID" id="30145290"/>
<dbReference type="SUPFAM" id="SSF69695">
    <property type="entry name" value="SRP19"/>
    <property type="match status" value="1"/>
</dbReference>
<dbReference type="FunFam" id="3.30.56.30:FF:000003">
    <property type="entry name" value="Signal recognition particle SEC65 subunit"/>
    <property type="match status" value="1"/>
</dbReference>
<dbReference type="STRING" id="984486.A0A1E3QXS2"/>
<keyword evidence="4" id="KW-0733">Signal recognition particle</keyword>
<proteinExistence type="inferred from homology"/>
<evidence type="ECO:0000256" key="2">
    <source>
        <dbReference type="ARBA" id="ARBA00008910"/>
    </source>
</evidence>
<dbReference type="AlphaFoldDB" id="A0A1E3QXS2"/>
<comment type="function">
    <text evidence="6">Signal-recognition-particle assembly has a crucial role in targeting secretory proteins to the rough endoplasmic reticulum membrane. It must be involved intimately in the translocation of a wide variety of protein substrates.</text>
</comment>
<dbReference type="InterPro" id="IPR002778">
    <property type="entry name" value="Signal_recog_particle_SRP19"/>
</dbReference>
<protein>
    <recommendedName>
        <fullName evidence="7">Signal recognition particle SEC65 subunit</fullName>
    </recommendedName>
</protein>
<dbReference type="InterPro" id="IPR036521">
    <property type="entry name" value="SRP19-like_sf"/>
</dbReference>
<dbReference type="PANTHER" id="PTHR17453">
    <property type="entry name" value="SIGNAL RECOGNITION PARTICLE 19 KD PROTEIN"/>
    <property type="match status" value="1"/>
</dbReference>
<sequence length="254" mass="28619">MPLLEEISDIEDIDNMDMDIAQFDPSLRTPIAPALPKASVARSQDLQPEPPLFPEVPLSGPKINQNQIKTFNEEEMEHLKSFQLLYPAYFDKNRSHKEGRRCARSQATENPLAKTIVDACQALGFACVLEAEKTHPQDFGNSGRVRVLLKDEGQPEVPGINNKKRLITLVASYMQSHPTALNSLYEIPPPAELGDIRPELLPRVKGFKMNTIVPFHSPLTMKHPMARSIYEHEEPVPQVIAPKKPKQKFMKVRG</sequence>
<reference evidence="9" key="1">
    <citation type="submission" date="2016-05" db="EMBL/GenBank/DDBJ databases">
        <title>Comparative genomics of biotechnologically important yeasts.</title>
        <authorList>
            <consortium name="DOE Joint Genome Institute"/>
            <person name="Riley R."/>
            <person name="Haridas S."/>
            <person name="Wolfe K.H."/>
            <person name="Lopes M.R."/>
            <person name="Hittinger C.T."/>
            <person name="Goker M."/>
            <person name="Salamov A."/>
            <person name="Wisecaver J."/>
            <person name="Long T.M."/>
            <person name="Aerts A.L."/>
            <person name="Barry K."/>
            <person name="Choi C."/>
            <person name="Clum A."/>
            <person name="Coughlan A.Y."/>
            <person name="Deshpande S."/>
            <person name="Douglass A.P."/>
            <person name="Hanson S.J."/>
            <person name="Klenk H.-P."/>
            <person name="Labutti K."/>
            <person name="Lapidus A."/>
            <person name="Lindquist E."/>
            <person name="Lipzen A."/>
            <person name="Meier-Kolthoff J.P."/>
            <person name="Ohm R.A."/>
            <person name="Otillar R.P."/>
            <person name="Pangilinan J."/>
            <person name="Peng Y."/>
            <person name="Rokas A."/>
            <person name="Rosa C.A."/>
            <person name="Scheuner C."/>
            <person name="Sibirny A.A."/>
            <person name="Slot J.C."/>
            <person name="Stielow J.B."/>
            <person name="Sun H."/>
            <person name="Kurtzman C.P."/>
            <person name="Blackwell M."/>
            <person name="Grigoriev I.V."/>
            <person name="Jeffries T.W."/>
        </authorList>
    </citation>
    <scope>NUCLEOTIDE SEQUENCE [LARGE SCALE GENOMIC DNA]</scope>
    <source>
        <strain evidence="9">NRRL Y-12698</strain>
    </source>
</reference>
<dbReference type="Gene3D" id="3.30.56.30">
    <property type="entry name" value="Signal recognition particle, SRP19-like subunit"/>
    <property type="match status" value="1"/>
</dbReference>
<evidence type="ECO:0000256" key="1">
    <source>
        <dbReference type="ARBA" id="ARBA00004496"/>
    </source>
</evidence>
<dbReference type="Proteomes" id="UP000094336">
    <property type="component" value="Unassembled WGS sequence"/>
</dbReference>
<evidence type="ECO:0000256" key="3">
    <source>
        <dbReference type="ARBA" id="ARBA00022490"/>
    </source>
</evidence>
<keyword evidence="3" id="KW-0963">Cytoplasm</keyword>
<comment type="similarity">
    <text evidence="2">Belongs to the SRP19 family.</text>
</comment>
<dbReference type="Pfam" id="PF01922">
    <property type="entry name" value="SRP19"/>
    <property type="match status" value="1"/>
</dbReference>
<dbReference type="RefSeq" id="XP_018987791.1">
    <property type="nucleotide sequence ID" value="XM_019127437.1"/>
</dbReference>
<keyword evidence="9" id="KW-1185">Reference proteome</keyword>
<evidence type="ECO:0000256" key="7">
    <source>
        <dbReference type="ARBA" id="ARBA00068261"/>
    </source>
</evidence>
<dbReference type="PANTHER" id="PTHR17453:SF0">
    <property type="entry name" value="SIGNAL RECOGNITION PARTICLE 19 KDA PROTEIN"/>
    <property type="match status" value="1"/>
</dbReference>
<dbReference type="GO" id="GO:0006617">
    <property type="term" value="P:SRP-dependent cotranslational protein targeting to membrane, signal sequence recognition"/>
    <property type="evidence" value="ECO:0007669"/>
    <property type="project" value="EnsemblFungi"/>
</dbReference>
<evidence type="ECO:0000313" key="8">
    <source>
        <dbReference type="EMBL" id="ODQ82463.1"/>
    </source>
</evidence>
<evidence type="ECO:0000256" key="6">
    <source>
        <dbReference type="ARBA" id="ARBA00060225"/>
    </source>
</evidence>
<keyword evidence="5" id="KW-0687">Ribonucleoprotein</keyword>
<evidence type="ECO:0000256" key="4">
    <source>
        <dbReference type="ARBA" id="ARBA00023135"/>
    </source>
</evidence>
<gene>
    <name evidence="8" type="ORF">BABINDRAFT_159048</name>
</gene>
<organism evidence="8 9">
    <name type="scientific">Babjeviella inositovora NRRL Y-12698</name>
    <dbReference type="NCBI Taxonomy" id="984486"/>
    <lineage>
        <taxon>Eukaryota</taxon>
        <taxon>Fungi</taxon>
        <taxon>Dikarya</taxon>
        <taxon>Ascomycota</taxon>
        <taxon>Saccharomycotina</taxon>
        <taxon>Pichiomycetes</taxon>
        <taxon>Serinales incertae sedis</taxon>
        <taxon>Babjeviella</taxon>
    </lineage>
</organism>
<dbReference type="EMBL" id="KV454426">
    <property type="protein sequence ID" value="ODQ82463.1"/>
    <property type="molecule type" value="Genomic_DNA"/>
</dbReference>
<accession>A0A1E3QXS2</accession>
<comment type="subcellular location">
    <subcellularLocation>
        <location evidence="1">Cytoplasm</location>
    </subcellularLocation>
</comment>
<name>A0A1E3QXS2_9ASCO</name>
<dbReference type="GO" id="GO:0008312">
    <property type="term" value="F:7S RNA binding"/>
    <property type="evidence" value="ECO:0007669"/>
    <property type="project" value="EnsemblFungi"/>
</dbReference>
<evidence type="ECO:0000256" key="5">
    <source>
        <dbReference type="ARBA" id="ARBA00023274"/>
    </source>
</evidence>
<dbReference type="OrthoDB" id="2190947at2759"/>
<evidence type="ECO:0000313" key="9">
    <source>
        <dbReference type="Proteomes" id="UP000094336"/>
    </source>
</evidence>
<dbReference type="GO" id="GO:0005786">
    <property type="term" value="C:signal recognition particle, endoplasmic reticulum targeting"/>
    <property type="evidence" value="ECO:0007669"/>
    <property type="project" value="UniProtKB-KW"/>
</dbReference>